<evidence type="ECO:0008006" key="4">
    <source>
        <dbReference type="Google" id="ProtNLM"/>
    </source>
</evidence>
<gene>
    <name evidence="2" type="primary">Vigan.02G074400</name>
    <name evidence="2" type="ORF">VIGAN_02074400</name>
</gene>
<evidence type="ECO:0000313" key="3">
    <source>
        <dbReference type="Proteomes" id="UP000291084"/>
    </source>
</evidence>
<sequence length="118" mass="12665">MLERADLLHPLEASLGSPFSSDPLSPNPNPLIIVISGSSGVGKDTLIVRPIAASAWSSPPHRALAAPPKSTTRTTSSSRRRCFSGWWSGRSFSGTPSFLGSIFRVPPREIGDEAFEEF</sequence>
<name>A0A0S3RBG9_PHAAN</name>
<organism evidence="2 3">
    <name type="scientific">Vigna angularis var. angularis</name>
    <dbReference type="NCBI Taxonomy" id="157739"/>
    <lineage>
        <taxon>Eukaryota</taxon>
        <taxon>Viridiplantae</taxon>
        <taxon>Streptophyta</taxon>
        <taxon>Embryophyta</taxon>
        <taxon>Tracheophyta</taxon>
        <taxon>Spermatophyta</taxon>
        <taxon>Magnoliopsida</taxon>
        <taxon>eudicotyledons</taxon>
        <taxon>Gunneridae</taxon>
        <taxon>Pentapetalae</taxon>
        <taxon>rosids</taxon>
        <taxon>fabids</taxon>
        <taxon>Fabales</taxon>
        <taxon>Fabaceae</taxon>
        <taxon>Papilionoideae</taxon>
        <taxon>50 kb inversion clade</taxon>
        <taxon>NPAAA clade</taxon>
        <taxon>indigoferoid/millettioid clade</taxon>
        <taxon>Phaseoleae</taxon>
        <taxon>Vigna</taxon>
    </lineage>
</organism>
<reference evidence="2 3" key="1">
    <citation type="journal article" date="2015" name="Sci. Rep.">
        <title>The power of single molecule real-time sequencing technology in the de novo assembly of a eukaryotic genome.</title>
        <authorList>
            <person name="Sakai H."/>
            <person name="Naito K."/>
            <person name="Ogiso-Tanaka E."/>
            <person name="Takahashi Y."/>
            <person name="Iseki K."/>
            <person name="Muto C."/>
            <person name="Satou K."/>
            <person name="Teruya K."/>
            <person name="Shiroma A."/>
            <person name="Shimoji M."/>
            <person name="Hirano T."/>
            <person name="Itoh T."/>
            <person name="Kaga A."/>
            <person name="Tomooka N."/>
        </authorList>
    </citation>
    <scope>NUCLEOTIDE SEQUENCE [LARGE SCALE GENOMIC DNA]</scope>
    <source>
        <strain evidence="3">cv. Shumari</strain>
    </source>
</reference>
<dbReference type="EMBL" id="AP015035">
    <property type="protein sequence ID" value="BAT78104.1"/>
    <property type="molecule type" value="Genomic_DNA"/>
</dbReference>
<feature type="region of interest" description="Disordered" evidence="1">
    <location>
        <begin position="56"/>
        <end position="78"/>
    </location>
</feature>
<protein>
    <recommendedName>
        <fullName evidence="4">Guanylate kinase-like domain-containing protein</fullName>
    </recommendedName>
</protein>
<accession>A0A0S3RBG9</accession>
<dbReference type="Proteomes" id="UP000291084">
    <property type="component" value="Chromosome 2"/>
</dbReference>
<keyword evidence="3" id="KW-1185">Reference proteome</keyword>
<evidence type="ECO:0000313" key="2">
    <source>
        <dbReference type="EMBL" id="BAT78104.1"/>
    </source>
</evidence>
<evidence type="ECO:0000256" key="1">
    <source>
        <dbReference type="SAM" id="MobiDB-lite"/>
    </source>
</evidence>
<dbReference type="AlphaFoldDB" id="A0A0S3RBG9"/>
<proteinExistence type="predicted"/>